<gene>
    <name evidence="1" type="ORF">TM448B01489_0008</name>
</gene>
<protein>
    <submittedName>
        <fullName evidence="1">Uncharacterized protein</fullName>
    </submittedName>
</protein>
<reference evidence="1" key="1">
    <citation type="submission" date="2020-03" db="EMBL/GenBank/DDBJ databases">
        <title>The deep terrestrial virosphere.</title>
        <authorList>
            <person name="Holmfeldt K."/>
            <person name="Nilsson E."/>
            <person name="Simone D."/>
            <person name="Lopez-Fernandez M."/>
            <person name="Wu X."/>
            <person name="de Brujin I."/>
            <person name="Lundin D."/>
            <person name="Andersson A."/>
            <person name="Bertilsson S."/>
            <person name="Dopson M."/>
        </authorList>
    </citation>
    <scope>NUCLEOTIDE SEQUENCE</scope>
    <source>
        <strain evidence="1">TM448B01489</strain>
    </source>
</reference>
<organism evidence="1">
    <name type="scientific">viral metagenome</name>
    <dbReference type="NCBI Taxonomy" id="1070528"/>
    <lineage>
        <taxon>unclassified sequences</taxon>
        <taxon>metagenomes</taxon>
        <taxon>organismal metagenomes</taxon>
    </lineage>
</organism>
<accession>A0A6M3XMP9</accession>
<proteinExistence type="predicted"/>
<name>A0A6M3XMP9_9ZZZZ</name>
<dbReference type="EMBL" id="MT144768">
    <property type="protein sequence ID" value="QJH99096.1"/>
    <property type="molecule type" value="Genomic_DNA"/>
</dbReference>
<sequence length="78" mass="9097">MRDKYVEERFPRYFEFGMHPAIGMVDVASCKNDTVATVSKQHLANLVKDRDEVLDMLCLLARTLDQIAPETFNKIWYT</sequence>
<dbReference type="AlphaFoldDB" id="A0A6M3XMP9"/>
<evidence type="ECO:0000313" key="1">
    <source>
        <dbReference type="EMBL" id="QJH99096.1"/>
    </source>
</evidence>